<accession>A0ACC3DVI1</accession>
<sequence>MSDFKAKNLTYDHNEPAFLRRMRGAVTGSDSDRHEQPVARPKRLKKDGEDEDDAPAYVVEDSNETLSKTEYEALMKKGKTEDDRPSKDDGNEGQSSATAPTDGAPAPSKQNITEIGHIQKKRKAAKVIGDTEEEPENHVRPTKAAIGKPKKKTKVVKLSFGDDEPS</sequence>
<dbReference type="Proteomes" id="UP001186974">
    <property type="component" value="Unassembled WGS sequence"/>
</dbReference>
<organism evidence="1 2">
    <name type="scientific">Coniosporium uncinatum</name>
    <dbReference type="NCBI Taxonomy" id="93489"/>
    <lineage>
        <taxon>Eukaryota</taxon>
        <taxon>Fungi</taxon>
        <taxon>Dikarya</taxon>
        <taxon>Ascomycota</taxon>
        <taxon>Pezizomycotina</taxon>
        <taxon>Dothideomycetes</taxon>
        <taxon>Dothideomycetes incertae sedis</taxon>
        <taxon>Coniosporium</taxon>
    </lineage>
</organism>
<gene>
    <name evidence="1" type="ORF">LTS18_000238</name>
</gene>
<keyword evidence="2" id="KW-1185">Reference proteome</keyword>
<evidence type="ECO:0000313" key="2">
    <source>
        <dbReference type="Proteomes" id="UP001186974"/>
    </source>
</evidence>
<reference evidence="1" key="1">
    <citation type="submission" date="2024-09" db="EMBL/GenBank/DDBJ databases">
        <title>Black Yeasts Isolated from many extreme environments.</title>
        <authorList>
            <person name="Coleine C."/>
            <person name="Stajich J.E."/>
            <person name="Selbmann L."/>
        </authorList>
    </citation>
    <scope>NUCLEOTIDE SEQUENCE</scope>
    <source>
        <strain evidence="1">CCFEE 5737</strain>
    </source>
</reference>
<dbReference type="EMBL" id="JAWDJW010000506">
    <property type="protein sequence ID" value="KAK3080561.1"/>
    <property type="molecule type" value="Genomic_DNA"/>
</dbReference>
<evidence type="ECO:0000313" key="1">
    <source>
        <dbReference type="EMBL" id="KAK3080561.1"/>
    </source>
</evidence>
<protein>
    <submittedName>
        <fullName evidence="1">Uncharacterized protein</fullName>
    </submittedName>
</protein>
<comment type="caution">
    <text evidence="1">The sequence shown here is derived from an EMBL/GenBank/DDBJ whole genome shotgun (WGS) entry which is preliminary data.</text>
</comment>
<name>A0ACC3DVI1_9PEZI</name>
<proteinExistence type="predicted"/>